<dbReference type="InterPro" id="IPR010323">
    <property type="entry name" value="DUF924"/>
</dbReference>
<organism evidence="1">
    <name type="scientific">Candidatus Enterococcus dunnyi</name>
    <dbReference type="NCBI Taxonomy" id="1834192"/>
    <lineage>
        <taxon>Bacteria</taxon>
        <taxon>Bacillati</taxon>
        <taxon>Bacillota</taxon>
        <taxon>Bacilli</taxon>
        <taxon>Lactobacillales</taxon>
        <taxon>Enterococcaceae</taxon>
        <taxon>Enterococcus</taxon>
    </lineage>
</organism>
<reference evidence="2" key="3">
    <citation type="submission" date="2024-03" db="EMBL/GenBank/DDBJ databases">
        <title>The Genome Sequence of Enterococcus sp. DIV0238c.</title>
        <authorList>
            <consortium name="The Broad Institute Genomics Platform"/>
            <consortium name="The Broad Institute Microbial Omics Core"/>
            <consortium name="The Broad Institute Genomic Center for Infectious Diseases"/>
            <person name="Earl A."/>
            <person name="Manson A."/>
            <person name="Gilmore M."/>
            <person name="Schwartman J."/>
            <person name="Shea T."/>
            <person name="Abouelleil A."/>
            <person name="Cao P."/>
            <person name="Chapman S."/>
            <person name="Cusick C."/>
            <person name="Young S."/>
            <person name="Neafsey D."/>
            <person name="Nusbaum C."/>
            <person name="Birren B."/>
        </authorList>
    </citation>
    <scope>NUCLEOTIDE SEQUENCE</scope>
    <source>
        <strain evidence="2">9D6_DIV0238</strain>
    </source>
</reference>
<reference evidence="1" key="1">
    <citation type="submission" date="2017-05" db="EMBL/GenBank/DDBJ databases">
        <title>The Genome Sequence of Enterococcus sp. 9D6_DIV0238.</title>
        <authorList>
            <consortium name="The Broad Institute Genomics Platform"/>
            <consortium name="The Broad Institute Genomic Center for Infectious Diseases"/>
            <person name="Earl A."/>
            <person name="Manson A."/>
            <person name="Schwartman J."/>
            <person name="Gilmore M."/>
            <person name="Abouelleil A."/>
            <person name="Cao P."/>
            <person name="Chapman S."/>
            <person name="Cusick C."/>
            <person name="Shea T."/>
            <person name="Young S."/>
            <person name="Neafsey D."/>
            <person name="Nusbaum C."/>
            <person name="Birren B."/>
        </authorList>
    </citation>
    <scope>NUCLEOTIDE SEQUENCE [LARGE SCALE GENOMIC DNA]</scope>
    <source>
        <strain evidence="1">9D6_DIV0238</strain>
    </source>
</reference>
<name>A0A200JBN3_9ENTE</name>
<reference evidence="2" key="2">
    <citation type="submission" date="2017-05" db="EMBL/GenBank/DDBJ databases">
        <authorList>
            <consortium name="The Broad Institute Genomics Platform"/>
            <consortium name="The Broad Institute Genomic Center for Infectious Diseases"/>
            <person name="Earl A."/>
            <person name="Manson A."/>
            <person name="Schwartman J."/>
            <person name="Gilmore M."/>
            <person name="Abouelleil A."/>
            <person name="Cao P."/>
            <person name="Chapman S."/>
            <person name="Cusick C."/>
            <person name="Shea T."/>
            <person name="Young S."/>
            <person name="Neafsey D."/>
            <person name="Nusbaum C."/>
            <person name="Birren B."/>
        </authorList>
    </citation>
    <scope>NUCLEOTIDE SEQUENCE</scope>
    <source>
        <strain evidence="2">9D6_DIV0238</strain>
    </source>
</reference>
<evidence type="ECO:0008006" key="4">
    <source>
        <dbReference type="Google" id="ProtNLM"/>
    </source>
</evidence>
<protein>
    <recommendedName>
        <fullName evidence="4">DUF924 domain-containing protein</fullName>
    </recommendedName>
</protein>
<dbReference type="EMBL" id="CP147246">
    <property type="protein sequence ID" value="WYJ95136.1"/>
    <property type="molecule type" value="Genomic_DNA"/>
</dbReference>
<gene>
    <name evidence="1" type="ORF">A5889_000073</name>
    <name evidence="2" type="ORF">A5889_002684</name>
</gene>
<keyword evidence="3" id="KW-1185">Reference proteome</keyword>
<evidence type="ECO:0000313" key="2">
    <source>
        <dbReference type="EMBL" id="WYJ95136.1"/>
    </source>
</evidence>
<evidence type="ECO:0000313" key="1">
    <source>
        <dbReference type="EMBL" id="OUZ34598.1"/>
    </source>
</evidence>
<dbReference type="OrthoDB" id="7593450at2"/>
<dbReference type="Gene3D" id="1.25.40.10">
    <property type="entry name" value="Tetratricopeptide repeat domain"/>
    <property type="match status" value="1"/>
</dbReference>
<dbReference type="Proteomes" id="UP000196151">
    <property type="component" value="Chromosome"/>
</dbReference>
<dbReference type="Pfam" id="PF06041">
    <property type="entry name" value="DUF924"/>
    <property type="match status" value="1"/>
</dbReference>
<accession>A0A200JBN3</accession>
<dbReference type="RefSeq" id="WP_087639311.1">
    <property type="nucleotide sequence ID" value="NZ_CP147246.1"/>
</dbReference>
<dbReference type="SUPFAM" id="SSF48452">
    <property type="entry name" value="TPR-like"/>
    <property type="match status" value="1"/>
</dbReference>
<dbReference type="EMBL" id="NIBQ01000001">
    <property type="protein sequence ID" value="OUZ34598.1"/>
    <property type="molecule type" value="Genomic_DNA"/>
</dbReference>
<sequence>MNDHDILHFWFEETEPSQWFKKDLAFDALIKERFSAIHEQVARGEKSDWRKTIHGRLAEIIVLDQFSRNLFREQPQSFAYDGMALVLAQEAMTSGKLNELTTQERSFLYMPLMHSESLVIHEEAVKRFAEKGMEQNLDFEQKHRDILIRFGRYPHRNAILCRTSTAEEIAFLKEPGSSF</sequence>
<dbReference type="Gene3D" id="1.20.58.320">
    <property type="entry name" value="TPR-like"/>
    <property type="match status" value="1"/>
</dbReference>
<evidence type="ECO:0000313" key="3">
    <source>
        <dbReference type="Proteomes" id="UP000196151"/>
    </source>
</evidence>
<dbReference type="InterPro" id="IPR011990">
    <property type="entry name" value="TPR-like_helical_dom_sf"/>
</dbReference>
<proteinExistence type="predicted"/>
<dbReference type="AlphaFoldDB" id="A0A200JBN3"/>